<sequence>MSDSLPWKFADPHVEHWQIQQPHIDHYNHVNNVAYLSQLERLAWAHSQALGLHFDHYRELDRGMVIRRHELDYLLPAHLGDELLCATWIIHCDNKLTLRRAFQFMCARRRVPVFEAETQFICISLSTGAPKRMPPLFRQIYGEACLQSSAHAD</sequence>
<dbReference type="Gene3D" id="3.10.129.10">
    <property type="entry name" value="Hotdog Thioesterase"/>
    <property type="match status" value="1"/>
</dbReference>
<dbReference type="PANTHER" id="PTHR31793:SF37">
    <property type="entry name" value="ACYL-COA THIOESTER HYDROLASE YBGC"/>
    <property type="match status" value="1"/>
</dbReference>
<evidence type="ECO:0000313" key="2">
    <source>
        <dbReference type="EMBL" id="MCU7555948.1"/>
    </source>
</evidence>
<dbReference type="InterPro" id="IPR029069">
    <property type="entry name" value="HotDog_dom_sf"/>
</dbReference>
<dbReference type="PANTHER" id="PTHR31793">
    <property type="entry name" value="4-HYDROXYBENZOYL-COA THIOESTERASE FAMILY MEMBER"/>
    <property type="match status" value="1"/>
</dbReference>
<keyword evidence="1" id="KW-0378">Hydrolase</keyword>
<dbReference type="RefSeq" id="WP_262996118.1">
    <property type="nucleotide sequence ID" value="NZ_JAOTJC010000013.1"/>
</dbReference>
<dbReference type="InterPro" id="IPR050563">
    <property type="entry name" value="4-hydroxybenzoyl-CoA_TE"/>
</dbReference>
<protein>
    <submittedName>
        <fullName evidence="2">Acyl-CoA thioesterase</fullName>
    </submittedName>
</protein>
<comment type="caution">
    <text evidence="2">The sequence shown here is derived from an EMBL/GenBank/DDBJ whole genome shotgun (WGS) entry which is preliminary data.</text>
</comment>
<dbReference type="EMBL" id="JAOTJC010000013">
    <property type="protein sequence ID" value="MCU7555948.1"/>
    <property type="molecule type" value="Genomic_DNA"/>
</dbReference>
<accession>A0ABT2VRL1</accession>
<reference evidence="3" key="1">
    <citation type="submission" date="2023-07" db="EMBL/GenBank/DDBJ databases">
        <title>Study on multiphase classification of strain Alteromonas salexigens isolated from the Yellow Sea.</title>
        <authorList>
            <person name="Sun L."/>
        </authorList>
    </citation>
    <scope>NUCLEOTIDE SEQUENCE [LARGE SCALE GENOMIC DNA]</scope>
    <source>
        <strain evidence="3">ASW11-19</strain>
    </source>
</reference>
<dbReference type="SUPFAM" id="SSF54637">
    <property type="entry name" value="Thioesterase/thiol ester dehydrase-isomerase"/>
    <property type="match status" value="1"/>
</dbReference>
<evidence type="ECO:0000313" key="3">
    <source>
        <dbReference type="Proteomes" id="UP001209257"/>
    </source>
</evidence>
<dbReference type="Pfam" id="PF13279">
    <property type="entry name" value="4HBT_2"/>
    <property type="match status" value="1"/>
</dbReference>
<organism evidence="2 3">
    <name type="scientific">Alteromonas salexigens</name>
    <dbReference type="NCBI Taxonomy" id="2982530"/>
    <lineage>
        <taxon>Bacteria</taxon>
        <taxon>Pseudomonadati</taxon>
        <taxon>Pseudomonadota</taxon>
        <taxon>Gammaproteobacteria</taxon>
        <taxon>Alteromonadales</taxon>
        <taxon>Alteromonadaceae</taxon>
        <taxon>Alteromonas/Salinimonas group</taxon>
        <taxon>Alteromonas</taxon>
    </lineage>
</organism>
<evidence type="ECO:0000256" key="1">
    <source>
        <dbReference type="ARBA" id="ARBA00022801"/>
    </source>
</evidence>
<gene>
    <name evidence="2" type="ORF">OCL06_15265</name>
</gene>
<dbReference type="CDD" id="cd00586">
    <property type="entry name" value="4HBT"/>
    <property type="match status" value="1"/>
</dbReference>
<proteinExistence type="predicted"/>
<dbReference type="Proteomes" id="UP001209257">
    <property type="component" value="Unassembled WGS sequence"/>
</dbReference>
<name>A0ABT2VRL1_9ALTE</name>
<keyword evidence="3" id="KW-1185">Reference proteome</keyword>